<gene>
    <name evidence="2" type="ORF">BWI75_18025</name>
</gene>
<protein>
    <recommendedName>
        <fullName evidence="1">Methyltransferase domain-containing protein</fullName>
    </recommendedName>
</protein>
<accession>A0A6N8G0R8</accession>
<organism evidence="2 3">
    <name type="scientific">Gloeocapsopsis dulcis AAB1 = 1H9</name>
    <dbReference type="NCBI Taxonomy" id="1433147"/>
    <lineage>
        <taxon>Bacteria</taxon>
        <taxon>Bacillati</taxon>
        <taxon>Cyanobacteriota</taxon>
        <taxon>Cyanophyceae</taxon>
        <taxon>Oscillatoriophycideae</taxon>
        <taxon>Chroococcales</taxon>
        <taxon>Chroococcaceae</taxon>
        <taxon>Gloeocapsopsis</taxon>
        <taxon>Gloeocapsopsis dulcis</taxon>
    </lineage>
</organism>
<sequence length="254" mass="28427">MTLTTYGNLCTEVYEITKPIGGEYPDVPYFVQHLSQIGGRILEGMVGTGRLLIPLLEAGLNVEGIDTSPNMLAACKRNCATRDLNPVLYQGSIENLDIPGKFSAVVVTLGSFMLLGNRTAAIAALQAFARHLEPNGRIFIDLGLPVGSFNTENIVKQREPIQCLDDSVIVMQTSSWIDWIKQIEHMLIRYEKWKDGKLIDTELQHLPLHWFGREEFMMCLREHGYVDITLCANYTDGLEPTSHHDQLCFSATLA</sequence>
<dbReference type="InterPro" id="IPR041698">
    <property type="entry name" value="Methyltransf_25"/>
</dbReference>
<dbReference type="EMBL" id="NAPY01000033">
    <property type="protein sequence ID" value="MUL38175.1"/>
    <property type="molecule type" value="Genomic_DNA"/>
</dbReference>
<dbReference type="SUPFAM" id="SSF53335">
    <property type="entry name" value="S-adenosyl-L-methionine-dependent methyltransferases"/>
    <property type="match status" value="1"/>
</dbReference>
<feature type="domain" description="Methyltransferase" evidence="1">
    <location>
        <begin position="41"/>
        <end position="136"/>
    </location>
</feature>
<dbReference type="Pfam" id="PF13649">
    <property type="entry name" value="Methyltransf_25"/>
    <property type="match status" value="1"/>
</dbReference>
<name>A0A6N8G0R8_9CHRO</name>
<dbReference type="InterPro" id="IPR029063">
    <property type="entry name" value="SAM-dependent_MTases_sf"/>
</dbReference>
<proteinExistence type="predicted"/>
<evidence type="ECO:0000259" key="1">
    <source>
        <dbReference type="Pfam" id="PF13649"/>
    </source>
</evidence>
<dbReference type="RefSeq" id="WP_105220564.1">
    <property type="nucleotide sequence ID" value="NZ_CAWNSU010000062.1"/>
</dbReference>
<evidence type="ECO:0000313" key="3">
    <source>
        <dbReference type="Proteomes" id="UP000441797"/>
    </source>
</evidence>
<evidence type="ECO:0000313" key="2">
    <source>
        <dbReference type="EMBL" id="MUL38175.1"/>
    </source>
</evidence>
<dbReference type="AlphaFoldDB" id="A0A6N8G0R8"/>
<reference evidence="2 3" key="1">
    <citation type="journal article" date="2019" name="Front. Microbiol.">
        <title>Genomic Features for Desiccation Tolerance and Sugar Biosynthesis in the Extremophile Gloeocapsopsis sp. UTEX B3054.</title>
        <authorList>
            <person name="Urrejola C."/>
            <person name="Alcorta J."/>
            <person name="Salas L."/>
            <person name="Vasquez M."/>
            <person name="Polz M.F."/>
            <person name="Vicuna R."/>
            <person name="Diez B."/>
        </authorList>
    </citation>
    <scope>NUCLEOTIDE SEQUENCE [LARGE SCALE GENOMIC DNA]</scope>
    <source>
        <strain evidence="2 3">1H9</strain>
    </source>
</reference>
<dbReference type="Gene3D" id="2.20.25.110">
    <property type="entry name" value="S-adenosyl-L-methionine-dependent methyltransferases"/>
    <property type="match status" value="1"/>
</dbReference>
<keyword evidence="3" id="KW-1185">Reference proteome</keyword>
<comment type="caution">
    <text evidence="2">The sequence shown here is derived from an EMBL/GenBank/DDBJ whole genome shotgun (WGS) entry which is preliminary data.</text>
</comment>
<dbReference type="Gene3D" id="3.40.50.150">
    <property type="entry name" value="Vaccinia Virus protein VP39"/>
    <property type="match status" value="1"/>
</dbReference>
<dbReference type="Proteomes" id="UP000441797">
    <property type="component" value="Unassembled WGS sequence"/>
</dbReference>
<dbReference type="OrthoDB" id="527546at2"/>
<dbReference type="CDD" id="cd02440">
    <property type="entry name" value="AdoMet_MTases"/>
    <property type="match status" value="1"/>
</dbReference>